<dbReference type="EMBL" id="JAVRRF010000008">
    <property type="protein sequence ID" value="KAK5062439.1"/>
    <property type="molecule type" value="Genomic_DNA"/>
</dbReference>
<evidence type="ECO:0000259" key="6">
    <source>
        <dbReference type="Pfam" id="PF20510"/>
    </source>
</evidence>
<dbReference type="EC" id="1.13.11.5" evidence="4"/>
<name>A0ABR0JEV9_9EURO</name>
<proteinExistence type="inferred from homology"/>
<evidence type="ECO:0000256" key="4">
    <source>
        <dbReference type="ARBA" id="ARBA00013127"/>
    </source>
</evidence>
<comment type="cofactor">
    <cofactor evidence="1">
        <name>Fe cation</name>
        <dbReference type="ChEBI" id="CHEBI:24875"/>
    </cofactor>
</comment>
<dbReference type="Pfam" id="PF04209">
    <property type="entry name" value="HgmA_C"/>
    <property type="match status" value="1"/>
</dbReference>
<comment type="pathway">
    <text evidence="2">Amino-acid degradation; L-phenylalanine degradation; acetoacetate and fumarate from L-phenylalanine: step 4/6.</text>
</comment>
<dbReference type="PANTHER" id="PTHR11056">
    <property type="entry name" value="HOMOGENTISATE 1,2-DIOXYGENASE"/>
    <property type="match status" value="1"/>
</dbReference>
<keyword evidence="8" id="KW-1185">Reference proteome</keyword>
<accession>A0ABR0JEV9</accession>
<organism evidence="7 8">
    <name type="scientific">Exophiala sideris</name>
    <dbReference type="NCBI Taxonomy" id="1016849"/>
    <lineage>
        <taxon>Eukaryota</taxon>
        <taxon>Fungi</taxon>
        <taxon>Dikarya</taxon>
        <taxon>Ascomycota</taxon>
        <taxon>Pezizomycotina</taxon>
        <taxon>Eurotiomycetes</taxon>
        <taxon>Chaetothyriomycetidae</taxon>
        <taxon>Chaetothyriales</taxon>
        <taxon>Herpotrichiellaceae</taxon>
        <taxon>Exophiala</taxon>
    </lineage>
</organism>
<evidence type="ECO:0000256" key="2">
    <source>
        <dbReference type="ARBA" id="ARBA00004704"/>
    </source>
</evidence>
<feature type="domain" description="Homogentisate 1,2-dioxygenase N-terminal" evidence="6">
    <location>
        <begin position="88"/>
        <end position="172"/>
    </location>
</feature>
<dbReference type="PANTHER" id="PTHR11056:SF5">
    <property type="entry name" value="HOMOGENTISATE 1,2-DIOXYGENASE"/>
    <property type="match status" value="1"/>
</dbReference>
<gene>
    <name evidence="7" type="ORF">LTR69_004798</name>
</gene>
<dbReference type="InterPro" id="IPR046452">
    <property type="entry name" value="HgmA_N"/>
</dbReference>
<evidence type="ECO:0000259" key="5">
    <source>
        <dbReference type="Pfam" id="PF04209"/>
    </source>
</evidence>
<comment type="similarity">
    <text evidence="3">Belongs to the homogentisate dioxygenase family.</text>
</comment>
<dbReference type="Pfam" id="PF20510">
    <property type="entry name" value="HgmA_N"/>
    <property type="match status" value="2"/>
</dbReference>
<dbReference type="Proteomes" id="UP001345691">
    <property type="component" value="Unassembled WGS sequence"/>
</dbReference>
<evidence type="ECO:0000256" key="3">
    <source>
        <dbReference type="ARBA" id="ARBA00007757"/>
    </source>
</evidence>
<protein>
    <recommendedName>
        <fullName evidence="4">homogentisate 1,2-dioxygenase</fullName>
        <ecNumber evidence="4">1.13.11.5</ecNumber>
    </recommendedName>
</protein>
<dbReference type="InterPro" id="IPR046451">
    <property type="entry name" value="HgmA_C"/>
</dbReference>
<dbReference type="InterPro" id="IPR014710">
    <property type="entry name" value="RmlC-like_jellyroll"/>
</dbReference>
<evidence type="ECO:0000313" key="7">
    <source>
        <dbReference type="EMBL" id="KAK5062439.1"/>
    </source>
</evidence>
<sequence length="218" mass="24728">MRNYLYRRRPAAVHYSYERTDNNPILEASFLPQNDDLHTIPSQVSWTAFQIPDKSSAKVDFTQGLHTLGGSGRPKLREVTIVEEHSPNGARGYVVETWGTKWELAELGPLGGYGLANSRDFLFPTADIDTTSTGDWKVVTKQLDRYYVAHQRQTPFEVVAWHGNYIPYKYDMTKFVAQNSVSVDHTDPSINTVLTAKSRDDQTPLADFLVFGPRWDVS</sequence>
<dbReference type="InterPro" id="IPR005708">
    <property type="entry name" value="Homogentis_dOase"/>
</dbReference>
<dbReference type="Gene3D" id="2.60.120.10">
    <property type="entry name" value="Jelly Rolls"/>
    <property type="match status" value="1"/>
</dbReference>
<dbReference type="SUPFAM" id="SSF51182">
    <property type="entry name" value="RmlC-like cupins"/>
    <property type="match status" value="1"/>
</dbReference>
<dbReference type="InterPro" id="IPR011051">
    <property type="entry name" value="RmlC_Cupin_sf"/>
</dbReference>
<evidence type="ECO:0000256" key="1">
    <source>
        <dbReference type="ARBA" id="ARBA00001962"/>
    </source>
</evidence>
<evidence type="ECO:0000313" key="8">
    <source>
        <dbReference type="Proteomes" id="UP001345691"/>
    </source>
</evidence>
<reference evidence="7 8" key="1">
    <citation type="submission" date="2023-08" db="EMBL/GenBank/DDBJ databases">
        <title>Black Yeasts Isolated from many extreme environments.</title>
        <authorList>
            <person name="Coleine C."/>
            <person name="Stajich J.E."/>
            <person name="Selbmann L."/>
        </authorList>
    </citation>
    <scope>NUCLEOTIDE SEQUENCE [LARGE SCALE GENOMIC DNA]</scope>
    <source>
        <strain evidence="7 8">CCFEE 6328</strain>
    </source>
</reference>
<feature type="domain" description="Homogentisate 1,2-dioxygenase N-terminal" evidence="6">
    <location>
        <begin position="2"/>
        <end position="78"/>
    </location>
</feature>
<feature type="domain" description="Homogentisate 1,2-dioxygenase C-terminal" evidence="5">
    <location>
        <begin position="174"/>
        <end position="217"/>
    </location>
</feature>
<comment type="caution">
    <text evidence="7">The sequence shown here is derived from an EMBL/GenBank/DDBJ whole genome shotgun (WGS) entry which is preliminary data.</text>
</comment>